<feature type="region of interest" description="Disordered" evidence="1">
    <location>
        <begin position="39"/>
        <end position="62"/>
    </location>
</feature>
<dbReference type="GO" id="GO:0006729">
    <property type="term" value="P:tetrahydrobiopterin biosynthetic process"/>
    <property type="evidence" value="ECO:0007669"/>
    <property type="project" value="InterPro"/>
</dbReference>
<name>J4IB88_9APHY</name>
<feature type="region of interest" description="Disordered" evidence="1">
    <location>
        <begin position="77"/>
        <end position="156"/>
    </location>
</feature>
<reference evidence="2 3" key="1">
    <citation type="journal article" date="2012" name="Appl. Environ. Microbiol.">
        <title>Short-read sequencing for genomic analysis of the brown rot fungus Fibroporia radiculosa.</title>
        <authorList>
            <person name="Tang J.D."/>
            <person name="Perkins A.D."/>
            <person name="Sonstegard T.S."/>
            <person name="Schroeder S.G."/>
            <person name="Burgess S.C."/>
            <person name="Diehl S.V."/>
        </authorList>
    </citation>
    <scope>NUCLEOTIDE SEQUENCE [LARGE SCALE GENOMIC DNA]</scope>
    <source>
        <strain evidence="2 3">TFFH 294</strain>
    </source>
</reference>
<dbReference type="Gene3D" id="3.30.1360.20">
    <property type="entry name" value="Transcriptional coactivator/pterin dehydratase"/>
    <property type="match status" value="1"/>
</dbReference>
<accession>J4IB88</accession>
<sequence length="423" mass="47586">MNARIITAITPQLGLATRLHTHRPWTAFARSYVRRCASQQDTRTPELPSTEKSPSAASTPAKSGVSFLRFAYDLHGIQRDPRPPQADRNPTGTYDQEPVVRENAQSESLADAPEDSEGTEFSSPATGELGMFLPETDDTISPGPVQGTPSQSTAYTSKGAAGEAVVYEWASLPQLPEAPSYPCPYLRDDEIQTYLVPLYARGWFVGSSDWLRAKELPSGSVAPELVKKILFNDSLEAIDFVHNIKKHHGRLAIANNDIQFRTHTHSAVPSLELQDKFPPQIKPGITLRDVRLAYRVERLIQPLFDRGVVQGRLKHQRPVSPQTAEELEFRRTCRKQRADKQCAVCHSRMHSTMKCPDMRNILPRTPCKRCGEMHWIWLCPEPKIGSRGRARRKRERLRTQQEARMQRKEVAMPGAALSPPQTD</sequence>
<dbReference type="InterPro" id="IPR036428">
    <property type="entry name" value="PCD_sf"/>
</dbReference>
<dbReference type="GO" id="GO:0008124">
    <property type="term" value="F:4-alpha-hydroxytetrahydrobiopterin dehydratase activity"/>
    <property type="evidence" value="ECO:0007669"/>
    <property type="project" value="InterPro"/>
</dbReference>
<dbReference type="GeneID" id="24099147"/>
<gene>
    <name evidence="2" type="ORF">FIBRA_06403</name>
</gene>
<dbReference type="STRING" id="599839.J4IB88"/>
<feature type="region of interest" description="Disordered" evidence="1">
    <location>
        <begin position="387"/>
        <end position="423"/>
    </location>
</feature>
<keyword evidence="3" id="KW-1185">Reference proteome</keyword>
<evidence type="ECO:0000256" key="1">
    <source>
        <dbReference type="SAM" id="MobiDB-lite"/>
    </source>
</evidence>
<proteinExistence type="predicted"/>
<dbReference type="HOGENOM" id="CLU_648962_0_0_1"/>
<feature type="compositionally biased region" description="Polar residues" evidence="1">
    <location>
        <begin position="147"/>
        <end position="156"/>
    </location>
</feature>
<evidence type="ECO:0000313" key="3">
    <source>
        <dbReference type="Proteomes" id="UP000006352"/>
    </source>
</evidence>
<dbReference type="EMBL" id="HE797146">
    <property type="protein sequence ID" value="CCM04236.1"/>
    <property type="molecule type" value="Genomic_DNA"/>
</dbReference>
<feature type="compositionally biased region" description="Basic residues" evidence="1">
    <location>
        <begin position="387"/>
        <end position="396"/>
    </location>
</feature>
<dbReference type="AlphaFoldDB" id="J4IB88"/>
<dbReference type="OrthoDB" id="3263285at2759"/>
<feature type="compositionally biased region" description="Basic and acidic residues" evidence="1">
    <location>
        <begin position="397"/>
        <end position="410"/>
    </location>
</feature>
<evidence type="ECO:0000313" key="2">
    <source>
        <dbReference type="EMBL" id="CCM04236.1"/>
    </source>
</evidence>
<dbReference type="InParanoid" id="J4IB88"/>
<protein>
    <submittedName>
        <fullName evidence="2">Uncharacterized protein</fullName>
    </submittedName>
</protein>
<feature type="compositionally biased region" description="Low complexity" evidence="1">
    <location>
        <begin position="48"/>
        <end position="62"/>
    </location>
</feature>
<dbReference type="RefSeq" id="XP_012183519.1">
    <property type="nucleotide sequence ID" value="XM_012328129.1"/>
</dbReference>
<dbReference type="Proteomes" id="UP000006352">
    <property type="component" value="Unassembled WGS sequence"/>
</dbReference>
<organism evidence="2 3">
    <name type="scientific">Fibroporia radiculosa</name>
    <dbReference type="NCBI Taxonomy" id="599839"/>
    <lineage>
        <taxon>Eukaryota</taxon>
        <taxon>Fungi</taxon>
        <taxon>Dikarya</taxon>
        <taxon>Basidiomycota</taxon>
        <taxon>Agaricomycotina</taxon>
        <taxon>Agaricomycetes</taxon>
        <taxon>Polyporales</taxon>
        <taxon>Fibroporiaceae</taxon>
        <taxon>Fibroporia</taxon>
    </lineage>
</organism>